<evidence type="ECO:0000256" key="1">
    <source>
        <dbReference type="SAM" id="Phobius"/>
    </source>
</evidence>
<keyword evidence="1" id="KW-0472">Membrane</keyword>
<gene>
    <name evidence="2" type="ORF">D9Q98_009545</name>
</gene>
<organism evidence="2 3">
    <name type="scientific">Chlorella vulgaris</name>
    <name type="common">Green alga</name>
    <dbReference type="NCBI Taxonomy" id="3077"/>
    <lineage>
        <taxon>Eukaryota</taxon>
        <taxon>Viridiplantae</taxon>
        <taxon>Chlorophyta</taxon>
        <taxon>core chlorophytes</taxon>
        <taxon>Trebouxiophyceae</taxon>
        <taxon>Chlorellales</taxon>
        <taxon>Chlorellaceae</taxon>
        <taxon>Chlorella clade</taxon>
        <taxon>Chlorella</taxon>
    </lineage>
</organism>
<protein>
    <submittedName>
        <fullName evidence="2">Uncharacterized protein</fullName>
    </submittedName>
</protein>
<reference evidence="2" key="1">
    <citation type="journal article" date="2019" name="Plant J.">
        <title>Chlorella vulgaris genome assembly and annotation reveals the molecular basis for metabolic acclimation to high light conditions.</title>
        <authorList>
            <person name="Cecchin M."/>
            <person name="Marcolungo L."/>
            <person name="Rossato M."/>
            <person name="Girolomoni L."/>
            <person name="Cosentino E."/>
            <person name="Cuine S."/>
            <person name="Li-Beisson Y."/>
            <person name="Delledonne M."/>
            <person name="Ballottari M."/>
        </authorList>
    </citation>
    <scope>NUCLEOTIDE SEQUENCE</scope>
    <source>
        <strain evidence="2">211/11P</strain>
    </source>
</reference>
<keyword evidence="1" id="KW-0812">Transmembrane</keyword>
<feature type="transmembrane region" description="Helical" evidence="1">
    <location>
        <begin position="215"/>
        <end position="237"/>
    </location>
</feature>
<dbReference type="Proteomes" id="UP001055712">
    <property type="component" value="Unassembled WGS sequence"/>
</dbReference>
<dbReference type="EMBL" id="SIDB01000013">
    <property type="protein sequence ID" value="KAI3424188.1"/>
    <property type="molecule type" value="Genomic_DNA"/>
</dbReference>
<reference evidence="2" key="2">
    <citation type="submission" date="2020-11" db="EMBL/GenBank/DDBJ databases">
        <authorList>
            <person name="Cecchin M."/>
            <person name="Marcolungo L."/>
            <person name="Rossato M."/>
            <person name="Girolomoni L."/>
            <person name="Cosentino E."/>
            <person name="Cuine S."/>
            <person name="Li-Beisson Y."/>
            <person name="Delledonne M."/>
            <person name="Ballottari M."/>
        </authorList>
    </citation>
    <scope>NUCLEOTIDE SEQUENCE</scope>
    <source>
        <strain evidence="2">211/11P</strain>
        <tissue evidence="2">Whole cell</tissue>
    </source>
</reference>
<comment type="caution">
    <text evidence="2">The sequence shown here is derived from an EMBL/GenBank/DDBJ whole genome shotgun (WGS) entry which is preliminary data.</text>
</comment>
<evidence type="ECO:0000313" key="2">
    <source>
        <dbReference type="EMBL" id="KAI3424188.1"/>
    </source>
</evidence>
<keyword evidence="1" id="KW-1133">Transmembrane helix</keyword>
<evidence type="ECO:0000313" key="3">
    <source>
        <dbReference type="Proteomes" id="UP001055712"/>
    </source>
</evidence>
<proteinExistence type="predicted"/>
<feature type="transmembrane region" description="Helical" evidence="1">
    <location>
        <begin position="167"/>
        <end position="189"/>
    </location>
</feature>
<accession>A0A9D4TFF5</accession>
<keyword evidence="3" id="KW-1185">Reference proteome</keyword>
<sequence>MWPVGGGTAELSLSKHLWFSDAALEATFQRQLVQHSRAQEAQWAAIRVFLWTVVAAKLVAGGARRAAAVLAAANVLPAATQLAVMASWQQPYGRHHAVAFNLIRLMSDVAGFAAVRQLYTLAAVVTSTGAPPGWAPSYLWLLRHSAQFSVQAAFYLAATTLRSGGTFLFRLACAGIVLLAQLCAARTVWKQAVMAFDPGSTSAASVSVSLEAAVALGQLACVVLLAAAFCLPLYLVYRRELMHRITFAQRSGRVLDTTRVDAAWDPLGFLVPALAQALMVWSHLG</sequence>
<name>A0A9D4TFF5_CHLVU</name>
<dbReference type="AlphaFoldDB" id="A0A9D4TFF5"/>